<name>A0A9D5AYT7_PEA</name>
<organism evidence="9 10">
    <name type="scientific">Pisum sativum</name>
    <name type="common">Garden pea</name>
    <name type="synonym">Lathyrus oleraceus</name>
    <dbReference type="NCBI Taxonomy" id="3888"/>
    <lineage>
        <taxon>Eukaryota</taxon>
        <taxon>Viridiplantae</taxon>
        <taxon>Streptophyta</taxon>
        <taxon>Embryophyta</taxon>
        <taxon>Tracheophyta</taxon>
        <taxon>Spermatophyta</taxon>
        <taxon>Magnoliopsida</taxon>
        <taxon>eudicotyledons</taxon>
        <taxon>Gunneridae</taxon>
        <taxon>Pentapetalae</taxon>
        <taxon>rosids</taxon>
        <taxon>fabids</taxon>
        <taxon>Fabales</taxon>
        <taxon>Fabaceae</taxon>
        <taxon>Papilionoideae</taxon>
        <taxon>50 kb inversion clade</taxon>
        <taxon>NPAAA clade</taxon>
        <taxon>Hologalegina</taxon>
        <taxon>IRL clade</taxon>
        <taxon>Fabeae</taxon>
        <taxon>Lathyrus</taxon>
    </lineage>
</organism>
<evidence type="ECO:0000256" key="4">
    <source>
        <dbReference type="ARBA" id="ARBA00022840"/>
    </source>
</evidence>
<feature type="domain" description="Disease resistance protein winged helix" evidence="7">
    <location>
        <begin position="447"/>
        <end position="517"/>
    </location>
</feature>
<keyword evidence="2" id="KW-0547">Nucleotide-binding</keyword>
<dbReference type="Pfam" id="PF23559">
    <property type="entry name" value="WHD_DRP"/>
    <property type="match status" value="1"/>
</dbReference>
<proteinExistence type="predicted"/>
<dbReference type="InterPro" id="IPR032675">
    <property type="entry name" value="LRR_dom_sf"/>
</dbReference>
<dbReference type="GO" id="GO:0006952">
    <property type="term" value="P:defense response"/>
    <property type="evidence" value="ECO:0007669"/>
    <property type="project" value="UniProtKB-KW"/>
</dbReference>
<dbReference type="PRINTS" id="PR00364">
    <property type="entry name" value="DISEASERSIST"/>
</dbReference>
<dbReference type="SUPFAM" id="SSF52540">
    <property type="entry name" value="P-loop containing nucleoside triphosphate hydrolases"/>
    <property type="match status" value="1"/>
</dbReference>
<dbReference type="Gene3D" id="1.20.5.4130">
    <property type="match status" value="1"/>
</dbReference>
<keyword evidence="4" id="KW-0067">ATP-binding</keyword>
<dbReference type="SUPFAM" id="SSF52058">
    <property type="entry name" value="L domain-like"/>
    <property type="match status" value="1"/>
</dbReference>
<dbReference type="EMBL" id="JAMSHJ010000003">
    <property type="protein sequence ID" value="KAI5427133.1"/>
    <property type="molecule type" value="Genomic_DNA"/>
</dbReference>
<evidence type="ECO:0000256" key="2">
    <source>
        <dbReference type="ARBA" id="ARBA00022741"/>
    </source>
</evidence>
<dbReference type="InterPro" id="IPR027417">
    <property type="entry name" value="P-loop_NTPase"/>
</dbReference>
<evidence type="ECO:0000256" key="3">
    <source>
        <dbReference type="ARBA" id="ARBA00022821"/>
    </source>
</evidence>
<evidence type="ECO:0000313" key="9">
    <source>
        <dbReference type="EMBL" id="KAI5427133.1"/>
    </source>
</evidence>
<dbReference type="GO" id="GO:0043531">
    <property type="term" value="F:ADP binding"/>
    <property type="evidence" value="ECO:0007669"/>
    <property type="project" value="InterPro"/>
</dbReference>
<dbReference type="Gene3D" id="1.10.10.10">
    <property type="entry name" value="Winged helix-like DNA-binding domain superfamily/Winged helix DNA-binding domain"/>
    <property type="match status" value="1"/>
</dbReference>
<gene>
    <name evidence="9" type="ORF">KIW84_032524</name>
</gene>
<dbReference type="InterPro" id="IPR036388">
    <property type="entry name" value="WH-like_DNA-bd_sf"/>
</dbReference>
<dbReference type="GO" id="GO:0005524">
    <property type="term" value="F:ATP binding"/>
    <property type="evidence" value="ECO:0007669"/>
    <property type="project" value="UniProtKB-KW"/>
</dbReference>
<dbReference type="Gene3D" id="3.80.10.10">
    <property type="entry name" value="Ribonuclease Inhibitor"/>
    <property type="match status" value="1"/>
</dbReference>
<dbReference type="InterPro" id="IPR055414">
    <property type="entry name" value="LRR_R13L4/SHOC2-like"/>
</dbReference>
<dbReference type="Gene3D" id="3.40.50.300">
    <property type="entry name" value="P-loop containing nucleotide triphosphate hydrolases"/>
    <property type="match status" value="1"/>
</dbReference>
<dbReference type="InterPro" id="IPR042197">
    <property type="entry name" value="Apaf_helical"/>
</dbReference>
<dbReference type="InterPro" id="IPR002182">
    <property type="entry name" value="NB-ARC"/>
</dbReference>
<dbReference type="Pfam" id="PF00931">
    <property type="entry name" value="NB-ARC"/>
    <property type="match status" value="1"/>
</dbReference>
<reference evidence="9 10" key="1">
    <citation type="journal article" date="2022" name="Nat. Genet.">
        <title>Improved pea reference genome and pan-genome highlight genomic features and evolutionary characteristics.</title>
        <authorList>
            <person name="Yang T."/>
            <person name="Liu R."/>
            <person name="Luo Y."/>
            <person name="Hu S."/>
            <person name="Wang D."/>
            <person name="Wang C."/>
            <person name="Pandey M.K."/>
            <person name="Ge S."/>
            <person name="Xu Q."/>
            <person name="Li N."/>
            <person name="Li G."/>
            <person name="Huang Y."/>
            <person name="Saxena R.K."/>
            <person name="Ji Y."/>
            <person name="Li M."/>
            <person name="Yan X."/>
            <person name="He Y."/>
            <person name="Liu Y."/>
            <person name="Wang X."/>
            <person name="Xiang C."/>
            <person name="Varshney R.K."/>
            <person name="Ding H."/>
            <person name="Gao S."/>
            <person name="Zong X."/>
        </authorList>
    </citation>
    <scope>NUCLEOTIDE SEQUENCE [LARGE SCALE GENOMIC DNA]</scope>
    <source>
        <strain evidence="9 10">cv. Zhongwan 6</strain>
    </source>
</reference>
<comment type="caution">
    <text evidence="9">The sequence shown here is derived from an EMBL/GenBank/DDBJ whole genome shotgun (WGS) entry which is preliminary data.</text>
</comment>
<dbReference type="AlphaFoldDB" id="A0A9D5AYT7"/>
<dbReference type="Pfam" id="PF23598">
    <property type="entry name" value="LRR_14"/>
    <property type="match status" value="1"/>
</dbReference>
<protein>
    <submittedName>
        <fullName evidence="9">Uncharacterized protein</fullName>
    </submittedName>
</protein>
<dbReference type="InterPro" id="IPR041118">
    <property type="entry name" value="Rx_N"/>
</dbReference>
<dbReference type="GO" id="GO:0051707">
    <property type="term" value="P:response to other organism"/>
    <property type="evidence" value="ECO:0007669"/>
    <property type="project" value="UniProtKB-ARBA"/>
</dbReference>
<evidence type="ECO:0000259" key="5">
    <source>
        <dbReference type="Pfam" id="PF00931"/>
    </source>
</evidence>
<feature type="domain" description="Disease resistance N-terminal" evidence="6">
    <location>
        <begin position="11"/>
        <end position="98"/>
    </location>
</feature>
<dbReference type="Pfam" id="PF18052">
    <property type="entry name" value="Rx_N"/>
    <property type="match status" value="1"/>
</dbReference>
<feature type="domain" description="NB-ARC" evidence="5">
    <location>
        <begin position="192"/>
        <end position="362"/>
    </location>
</feature>
<dbReference type="Gramene" id="Psat03G0252400-T1">
    <property type="protein sequence ID" value="KAI5427133.1"/>
    <property type="gene ID" value="KIW84_032524"/>
</dbReference>
<accession>A0A9D5AYT7</accession>
<dbReference type="InterPro" id="IPR038005">
    <property type="entry name" value="RX-like_CC"/>
</dbReference>
<keyword evidence="1" id="KW-0677">Repeat</keyword>
<feature type="domain" description="Disease resistance R13L4/SHOC-2-like LRR" evidence="8">
    <location>
        <begin position="581"/>
        <end position="699"/>
    </location>
</feature>
<dbReference type="PANTHER" id="PTHR36766">
    <property type="entry name" value="PLANT BROAD-SPECTRUM MILDEW RESISTANCE PROTEIN RPW8"/>
    <property type="match status" value="1"/>
</dbReference>
<dbReference type="Gene3D" id="1.10.8.430">
    <property type="entry name" value="Helical domain of apoptotic protease-activating factors"/>
    <property type="match status" value="1"/>
</dbReference>
<evidence type="ECO:0000259" key="8">
    <source>
        <dbReference type="Pfam" id="PF23598"/>
    </source>
</evidence>
<evidence type="ECO:0000259" key="7">
    <source>
        <dbReference type="Pfam" id="PF23559"/>
    </source>
</evidence>
<keyword evidence="3" id="KW-0611">Plant defense</keyword>
<dbReference type="InterPro" id="IPR058922">
    <property type="entry name" value="WHD_DRP"/>
</dbReference>
<evidence type="ECO:0000313" key="10">
    <source>
        <dbReference type="Proteomes" id="UP001058974"/>
    </source>
</evidence>
<sequence>MAESILIDMSNSLLGKVASYACQEAYLAYGLKDNLQSFKDSLIIVRGYLLDAESKKDQSHALREWFKQIQNICFDAEDIFDTFELQDKRKKIVKSSGSIRKKVSHFFSKYNPIVFLPTMGHQIKDIRERLDKKAAEGITYGLTSIPEPVVQERETTYPDVNVTSVIGRDDDKDEIIKLLVQPFPQGGNGGDKSMCVIPIVGIGGLGKTTLAKLVYNDDTMDQLFQLKMWVCVALNFDIKQIIINIINAASTSDSKAASAPPTSLTPQENINNLDIVQLVSRLKQKLSGQKFLLVLDDIWNEDREKWIELEDLIKVGAPGSKILVTTRSKSVAWMMGNVPSYELKGLSPKECLSLFVKCAFKEGEEKRYPNLKKIGEEIVEKCHGVPLAVKTLGKSLFSDFNINKWEFVRDSEMWNLEKKKDGILPALKVSYDQMPSILRQCFAYFSLYPKDHIFDSYVMCSLWVALGLVQFRNGSEKLEGAARKYIDELHSRSFLQDFDDSGPFCLFKVHHLIHDLALYVAGEDFVAVNSQTRSIPQQARHLSFVEDESFGHALLPESRSVRSIQFPILTMGLESENGLNTWLSRYTFLRYLDLSDSCFETVPNSIAKLEHLRFLDLSRNDKIRILPNSISKLLNLQVLLLSGCTELKSLPKGLGKLINLRRLIVTTKQSMLPQDEFASLNNLQTLSFHDCHNLKLLFKQSLPSVEELF</sequence>
<keyword evidence="10" id="KW-1185">Reference proteome</keyword>
<evidence type="ECO:0000256" key="1">
    <source>
        <dbReference type="ARBA" id="ARBA00022737"/>
    </source>
</evidence>
<dbReference type="CDD" id="cd14798">
    <property type="entry name" value="RX-CC_like"/>
    <property type="match status" value="1"/>
</dbReference>
<dbReference type="PANTHER" id="PTHR36766:SF61">
    <property type="entry name" value="NB-ARC DOMAIN DISEASE RESISTANCE PROTEIN"/>
    <property type="match status" value="1"/>
</dbReference>
<evidence type="ECO:0000259" key="6">
    <source>
        <dbReference type="Pfam" id="PF18052"/>
    </source>
</evidence>
<dbReference type="Proteomes" id="UP001058974">
    <property type="component" value="Chromosome 3"/>
</dbReference>